<dbReference type="STRING" id="1702221.AALO17_25340"/>
<gene>
    <name evidence="2" type="ORF">AALO17_25340</name>
</gene>
<dbReference type="EMBL" id="CP011391">
    <property type="protein sequence ID" value="AMK55668.1"/>
    <property type="molecule type" value="Genomic_DNA"/>
</dbReference>
<reference evidence="2 3" key="1">
    <citation type="journal article" date="2016" name="Gut Pathog.">
        <title>Whole genome sequencing of "Faecalibaculum rodentium" ALO17, isolated from C57BL/6J laboratory mouse feces.</title>
        <authorList>
            <person name="Lim S."/>
            <person name="Chang D.H."/>
            <person name="Ahn S."/>
            <person name="Kim B.C."/>
        </authorList>
    </citation>
    <scope>NUCLEOTIDE SEQUENCE [LARGE SCALE GENOMIC DNA]</scope>
    <source>
        <strain evidence="2 3">Alo17</strain>
    </source>
</reference>
<accession>A0A140DYE1</accession>
<feature type="transmembrane region" description="Helical" evidence="1">
    <location>
        <begin position="97"/>
        <end position="116"/>
    </location>
</feature>
<evidence type="ECO:0000313" key="2">
    <source>
        <dbReference type="EMBL" id="AMK55668.1"/>
    </source>
</evidence>
<dbReference type="AlphaFoldDB" id="A0A140DYE1"/>
<protein>
    <submittedName>
        <fullName evidence="2">Uncharacterized protein</fullName>
    </submittedName>
</protein>
<dbReference type="GeneID" id="78479036"/>
<keyword evidence="1" id="KW-0812">Transmembrane</keyword>
<keyword evidence="1" id="KW-0472">Membrane</keyword>
<dbReference type="RefSeq" id="WP_067559592.1">
    <property type="nucleotide sequence ID" value="NZ_CALFTW010000023.1"/>
</dbReference>
<organism evidence="2 3">
    <name type="scientific">Faecalibaculum rodentium</name>
    <dbReference type="NCBI Taxonomy" id="1702221"/>
    <lineage>
        <taxon>Bacteria</taxon>
        <taxon>Bacillati</taxon>
        <taxon>Bacillota</taxon>
        <taxon>Erysipelotrichia</taxon>
        <taxon>Erysipelotrichales</taxon>
        <taxon>Erysipelotrichaceae</taxon>
        <taxon>Faecalibaculum</taxon>
    </lineage>
</organism>
<evidence type="ECO:0000313" key="3">
    <source>
        <dbReference type="Proteomes" id="UP000069771"/>
    </source>
</evidence>
<dbReference type="Proteomes" id="UP000069771">
    <property type="component" value="Chromosome"/>
</dbReference>
<sequence length="121" mass="13594">MNAYWFLLLWQALLAGSSFWIRPAGWMWCLIIALVIIVLECCISIYAKQEGLQAFATPFQAAKYNKDTRLLMIQTAFTIALTLNLLVAFGANGNWTLFWIILAASLVFGLLIALALKKHRG</sequence>
<proteinExistence type="predicted"/>
<keyword evidence="3" id="KW-1185">Reference proteome</keyword>
<dbReference type="OrthoDB" id="21676at128827"/>
<feature type="transmembrane region" description="Helical" evidence="1">
    <location>
        <begin position="68"/>
        <end position="91"/>
    </location>
</feature>
<evidence type="ECO:0000256" key="1">
    <source>
        <dbReference type="SAM" id="Phobius"/>
    </source>
</evidence>
<name>A0A140DYE1_9FIRM</name>
<feature type="transmembrane region" description="Helical" evidence="1">
    <location>
        <begin position="25"/>
        <end position="47"/>
    </location>
</feature>
<keyword evidence="1" id="KW-1133">Transmembrane helix</keyword>
<dbReference type="KEGG" id="fro:AALO17_25340"/>